<sequence>MIPMCDIDLRHQIRVDKLRTNESGVVNAQSRGRACVRRMHSAMIAGRKSRVTVAIYQGDDAEEEWCKDIATYMSLRHPNIVQICGAASSNGLHAAIFNDDLIPLRHFLDHYRVSPFSTVYIFAHLNQDFAEVINYLYSALQRPLRSSECISWLRRSTGRLCTEFAGTSDSLWLNSYPPEAPALSGIYSVDASSETITRFIDSLTVKQYHNICNWNLRQHRRFRLPAFTTLNLGAVFRRSSDRPENPVEIAFLPSTEAPILYNWRTSDGGTGEIMPNGWTRFQSGHVINNTVHVLSTIPSNRHAWLSQANHIFRRLNIMANFADYVIVHWICFYLVVLHPPKDPPEGFLFLCPTEDFRSGPSSFCCPACPAYWSLDPSGVYRLGPEEATQRGFPIFKLTTEANGYSWDDSIYEGLRQFHEAKGFDPYSQDVVRDLGYPFYLLSSERDALPWAYDSEDEHFDADVDSGSNSAYIYDYESEYPCTSACNDSGASDSQPHTEYWTVITVESSHKQETVHDLAGKNCESEHPEWSNCTNHHVSESTMEEVEVVEEISTPSWSLNVLMSMQLAMILFLGFSWVYDHVSVSFV</sequence>
<accession>A0A8H6ZHK2</accession>
<dbReference type="EMBL" id="JACAZH010000001">
    <property type="protein sequence ID" value="KAF7377011.1"/>
    <property type="molecule type" value="Genomic_DNA"/>
</dbReference>
<dbReference type="OrthoDB" id="258495at2759"/>
<keyword evidence="2" id="KW-1185">Reference proteome</keyword>
<dbReference type="Proteomes" id="UP000623467">
    <property type="component" value="Unassembled WGS sequence"/>
</dbReference>
<evidence type="ECO:0000313" key="1">
    <source>
        <dbReference type="EMBL" id="KAF7377011.1"/>
    </source>
</evidence>
<name>A0A8H6ZHK2_9AGAR</name>
<evidence type="ECO:0000313" key="2">
    <source>
        <dbReference type="Proteomes" id="UP000623467"/>
    </source>
</evidence>
<reference evidence="1" key="1">
    <citation type="submission" date="2020-05" db="EMBL/GenBank/DDBJ databases">
        <title>Mycena genomes resolve the evolution of fungal bioluminescence.</title>
        <authorList>
            <person name="Tsai I.J."/>
        </authorList>
    </citation>
    <scope>NUCLEOTIDE SEQUENCE</scope>
    <source>
        <strain evidence="1">160909Yilan</strain>
    </source>
</reference>
<gene>
    <name evidence="1" type="ORF">MSAN_00119100</name>
</gene>
<proteinExistence type="predicted"/>
<dbReference type="AlphaFoldDB" id="A0A8H6ZHK2"/>
<organism evidence="1 2">
    <name type="scientific">Mycena sanguinolenta</name>
    <dbReference type="NCBI Taxonomy" id="230812"/>
    <lineage>
        <taxon>Eukaryota</taxon>
        <taxon>Fungi</taxon>
        <taxon>Dikarya</taxon>
        <taxon>Basidiomycota</taxon>
        <taxon>Agaricomycotina</taxon>
        <taxon>Agaricomycetes</taxon>
        <taxon>Agaricomycetidae</taxon>
        <taxon>Agaricales</taxon>
        <taxon>Marasmiineae</taxon>
        <taxon>Mycenaceae</taxon>
        <taxon>Mycena</taxon>
    </lineage>
</organism>
<comment type="caution">
    <text evidence="1">The sequence shown here is derived from an EMBL/GenBank/DDBJ whole genome shotgun (WGS) entry which is preliminary data.</text>
</comment>
<protein>
    <submittedName>
        <fullName evidence="1">Uncharacterized protein</fullName>
    </submittedName>
</protein>